<comment type="caution">
    <text evidence="2">The sequence shown here is derived from an EMBL/GenBank/DDBJ whole genome shotgun (WGS) entry which is preliminary data.</text>
</comment>
<evidence type="ECO:0000256" key="1">
    <source>
        <dbReference type="SAM" id="Phobius"/>
    </source>
</evidence>
<feature type="transmembrane region" description="Helical" evidence="1">
    <location>
        <begin position="20"/>
        <end position="41"/>
    </location>
</feature>
<evidence type="ECO:0000313" key="2">
    <source>
        <dbReference type="EMBL" id="MBC3804233.1"/>
    </source>
</evidence>
<keyword evidence="1" id="KW-0812">Transmembrane</keyword>
<sequence>MQHPFYGQNSRFLGQEDSWWVGLASMLLYLFFWAAVMIYAFRLVNQYFPDGPKTIKQDRAGEILRERYASGEIDDDVFEHRKAVLQQKKNTL</sequence>
<reference evidence="2 3" key="1">
    <citation type="journal article" date="2020" name="mSystems">
        <title>Defining Genomic and Predicted Metabolic Features of the Acetobacterium Genus.</title>
        <authorList>
            <person name="Ross D.E."/>
            <person name="Marshall C.W."/>
            <person name="Gulliver D."/>
            <person name="May H.D."/>
            <person name="Norman R.S."/>
        </authorList>
    </citation>
    <scope>NUCLEOTIDE SEQUENCE [LARGE SCALE GENOMIC DNA]</scope>
    <source>
        <strain evidence="2 3">DSM 8238</strain>
    </source>
</reference>
<keyword evidence="3" id="KW-1185">Reference proteome</keyword>
<gene>
    <name evidence="2" type="ORF">GH808_07270</name>
</gene>
<proteinExistence type="predicted"/>
<dbReference type="RefSeq" id="WP_186842119.1">
    <property type="nucleotide sequence ID" value="NZ_WJBC01000008.1"/>
</dbReference>
<evidence type="ECO:0008006" key="4">
    <source>
        <dbReference type="Google" id="ProtNLM"/>
    </source>
</evidence>
<keyword evidence="1" id="KW-1133">Transmembrane helix</keyword>
<protein>
    <recommendedName>
        <fullName evidence="4">SHOCT domain-containing protein</fullName>
    </recommendedName>
</protein>
<organism evidence="2 3">
    <name type="scientific">Acetobacterium fimetarium</name>
    <dbReference type="NCBI Taxonomy" id="52691"/>
    <lineage>
        <taxon>Bacteria</taxon>
        <taxon>Bacillati</taxon>
        <taxon>Bacillota</taxon>
        <taxon>Clostridia</taxon>
        <taxon>Eubacteriales</taxon>
        <taxon>Eubacteriaceae</taxon>
        <taxon>Acetobacterium</taxon>
    </lineage>
</organism>
<keyword evidence="1" id="KW-0472">Membrane</keyword>
<dbReference type="Proteomes" id="UP000603234">
    <property type="component" value="Unassembled WGS sequence"/>
</dbReference>
<evidence type="ECO:0000313" key="3">
    <source>
        <dbReference type="Proteomes" id="UP000603234"/>
    </source>
</evidence>
<name>A0ABR6WUQ1_9FIRM</name>
<accession>A0ABR6WUQ1</accession>
<dbReference type="EMBL" id="WJBC01000008">
    <property type="protein sequence ID" value="MBC3804233.1"/>
    <property type="molecule type" value="Genomic_DNA"/>
</dbReference>